<dbReference type="InterPro" id="IPR011010">
    <property type="entry name" value="DNA_brk_join_enz"/>
</dbReference>
<evidence type="ECO:0000259" key="5">
    <source>
        <dbReference type="PROSITE" id="PS51900"/>
    </source>
</evidence>
<sequence>MSVDIYDMEKRIGYFLKKLSKLEIPEENKRAILEFFDYLTAKGLSRSRILIYANRLVPLAAMFGPLQFKEAKQADIQRIIAEIQKKDWSPVTKGIYRVSIKRFYKWLLGNDEFYPENVRWLKKTAKETSHIMPEELLTADEVQKLIDVCENPRDKCFISMLYESGCRIGEIAGIQIKHIAFDEYGAQVMVDGKTGQRRIRLISSIHYLRYWLELHPMKQNADAPLWIKLTSHKGSPMKYNGFLRIFKILRNRTGITKPTNFHAFRHARATELAKMGLNQFQMEKILGWTHGSDMPQVYLHLSGTDTDNALLKAYGLQPKDDQNNKRKCSRCFVLNEVSGSFCKECGMPLTLNAAVDMENKHQELEKKLGPLMELMKDQEVKEFLANKMRK</sequence>
<evidence type="ECO:0000259" key="4">
    <source>
        <dbReference type="PROSITE" id="PS51898"/>
    </source>
</evidence>
<feature type="domain" description="Tyr recombinase" evidence="4">
    <location>
        <begin position="132"/>
        <end position="311"/>
    </location>
</feature>
<reference evidence="6 7" key="1">
    <citation type="submission" date="2019-08" db="EMBL/GenBank/DDBJ databases">
        <authorList>
            <person name="Vazquez-Campos X."/>
        </authorList>
    </citation>
    <scope>NUCLEOTIDE SEQUENCE [LARGE SCALE GENOMIC DNA]</scope>
    <source>
        <strain evidence="6">LFW-283_2</strain>
    </source>
</reference>
<dbReference type="InterPro" id="IPR010998">
    <property type="entry name" value="Integrase_recombinase_N"/>
</dbReference>
<dbReference type="PANTHER" id="PTHR30349">
    <property type="entry name" value="PHAGE INTEGRASE-RELATED"/>
    <property type="match status" value="1"/>
</dbReference>
<name>A0A5E4LPY3_9ARCH</name>
<organism evidence="6 7">
    <name type="scientific">Candidatus Bilamarchaeum dharawalense</name>
    <dbReference type="NCBI Taxonomy" id="2885759"/>
    <lineage>
        <taxon>Archaea</taxon>
        <taxon>Candidatus Micrarchaeota</taxon>
        <taxon>Candidatus Micrarchaeia</taxon>
        <taxon>Candidatus Anstonellales</taxon>
        <taxon>Candidatus Bilamarchaeaceae</taxon>
        <taxon>Candidatus Bilamarchaeum</taxon>
    </lineage>
</organism>
<evidence type="ECO:0000256" key="1">
    <source>
        <dbReference type="ARBA" id="ARBA00023125"/>
    </source>
</evidence>
<dbReference type="Gene3D" id="1.10.150.130">
    <property type="match status" value="1"/>
</dbReference>
<dbReference type="InterPro" id="IPR044068">
    <property type="entry name" value="CB"/>
</dbReference>
<proteinExistence type="predicted"/>
<keyword evidence="2" id="KW-0233">DNA recombination</keyword>
<gene>
    <name evidence="6" type="primary">xerA_2</name>
    <name evidence="6" type="ORF">LFW2832_00371</name>
</gene>
<dbReference type="GO" id="GO:0003677">
    <property type="term" value="F:DNA binding"/>
    <property type="evidence" value="ECO:0007669"/>
    <property type="project" value="UniProtKB-UniRule"/>
</dbReference>
<dbReference type="GO" id="GO:0015074">
    <property type="term" value="P:DNA integration"/>
    <property type="evidence" value="ECO:0007669"/>
    <property type="project" value="InterPro"/>
</dbReference>
<dbReference type="PROSITE" id="PS51898">
    <property type="entry name" value="TYR_RECOMBINASE"/>
    <property type="match status" value="1"/>
</dbReference>
<feature type="domain" description="Core-binding (CB)" evidence="5">
    <location>
        <begin position="26"/>
        <end position="108"/>
    </location>
</feature>
<evidence type="ECO:0000256" key="3">
    <source>
        <dbReference type="PROSITE-ProRule" id="PRU01248"/>
    </source>
</evidence>
<dbReference type="InterPro" id="IPR002104">
    <property type="entry name" value="Integrase_catalytic"/>
</dbReference>
<evidence type="ECO:0000256" key="2">
    <source>
        <dbReference type="ARBA" id="ARBA00023172"/>
    </source>
</evidence>
<keyword evidence="1 3" id="KW-0238">DNA-binding</keyword>
<evidence type="ECO:0000313" key="6">
    <source>
        <dbReference type="EMBL" id="VVC03439.1"/>
    </source>
</evidence>
<dbReference type="GO" id="GO:0006310">
    <property type="term" value="P:DNA recombination"/>
    <property type="evidence" value="ECO:0007669"/>
    <property type="project" value="UniProtKB-KW"/>
</dbReference>
<dbReference type="Proteomes" id="UP000789941">
    <property type="component" value="Unassembled WGS sequence"/>
</dbReference>
<dbReference type="AlphaFoldDB" id="A0A5E4LPY3"/>
<dbReference type="PANTHER" id="PTHR30349:SF87">
    <property type="entry name" value="TRANSPOSASE A"/>
    <property type="match status" value="1"/>
</dbReference>
<dbReference type="EMBL" id="CABMJJ010000007">
    <property type="protein sequence ID" value="VVC03439.1"/>
    <property type="molecule type" value="Genomic_DNA"/>
</dbReference>
<dbReference type="SUPFAM" id="SSF56349">
    <property type="entry name" value="DNA breaking-rejoining enzymes"/>
    <property type="match status" value="1"/>
</dbReference>
<dbReference type="CDD" id="cd00796">
    <property type="entry name" value="INT_Rci_Hp1_C"/>
    <property type="match status" value="1"/>
</dbReference>
<dbReference type="InterPro" id="IPR050090">
    <property type="entry name" value="Tyrosine_recombinase_XerCD"/>
</dbReference>
<evidence type="ECO:0000313" key="7">
    <source>
        <dbReference type="Proteomes" id="UP000789941"/>
    </source>
</evidence>
<dbReference type="InterPro" id="IPR013762">
    <property type="entry name" value="Integrase-like_cat_sf"/>
</dbReference>
<dbReference type="PROSITE" id="PS51900">
    <property type="entry name" value="CB"/>
    <property type="match status" value="1"/>
</dbReference>
<accession>A0A5E4LPY3</accession>
<dbReference type="Gene3D" id="1.10.443.10">
    <property type="entry name" value="Intergrase catalytic core"/>
    <property type="match status" value="1"/>
</dbReference>
<dbReference type="Pfam" id="PF00589">
    <property type="entry name" value="Phage_integrase"/>
    <property type="match status" value="1"/>
</dbReference>
<protein>
    <submittedName>
        <fullName evidence="6">Tyrosine recombinase XerA</fullName>
    </submittedName>
</protein>
<comment type="caution">
    <text evidence="6">The sequence shown here is derived from an EMBL/GenBank/DDBJ whole genome shotgun (WGS) entry which is preliminary data.</text>
</comment>